<evidence type="ECO:0000313" key="1">
    <source>
        <dbReference type="EMBL" id="CAG8806884.1"/>
    </source>
</evidence>
<keyword evidence="2" id="KW-1185">Reference proteome</keyword>
<comment type="caution">
    <text evidence="1">The sequence shown here is derived from an EMBL/GenBank/DDBJ whole genome shotgun (WGS) entry which is preliminary data.</text>
</comment>
<evidence type="ECO:0000313" key="2">
    <source>
        <dbReference type="Proteomes" id="UP000789405"/>
    </source>
</evidence>
<feature type="non-terminal residue" evidence="1">
    <location>
        <position position="1"/>
    </location>
</feature>
<name>A0A9N9K3H0_9GLOM</name>
<dbReference type="Proteomes" id="UP000789405">
    <property type="component" value="Unassembled WGS sequence"/>
</dbReference>
<sequence>DAKGSLILANRITYAIHKEKVSEIIAIIDIAIAVLGENLTA</sequence>
<reference evidence="1" key="1">
    <citation type="submission" date="2021-06" db="EMBL/GenBank/DDBJ databases">
        <authorList>
            <person name="Kallberg Y."/>
            <person name="Tangrot J."/>
            <person name="Rosling A."/>
        </authorList>
    </citation>
    <scope>NUCLEOTIDE SEQUENCE</scope>
    <source>
        <strain evidence="1">MA453B</strain>
    </source>
</reference>
<dbReference type="EMBL" id="CAJVPY010041811">
    <property type="protein sequence ID" value="CAG8806884.1"/>
    <property type="molecule type" value="Genomic_DNA"/>
</dbReference>
<organism evidence="1 2">
    <name type="scientific">Dentiscutata erythropus</name>
    <dbReference type="NCBI Taxonomy" id="1348616"/>
    <lineage>
        <taxon>Eukaryota</taxon>
        <taxon>Fungi</taxon>
        <taxon>Fungi incertae sedis</taxon>
        <taxon>Mucoromycota</taxon>
        <taxon>Glomeromycotina</taxon>
        <taxon>Glomeromycetes</taxon>
        <taxon>Diversisporales</taxon>
        <taxon>Gigasporaceae</taxon>
        <taxon>Dentiscutata</taxon>
    </lineage>
</organism>
<gene>
    <name evidence="1" type="ORF">DERYTH_LOCUS24559</name>
</gene>
<proteinExistence type="predicted"/>
<dbReference type="AlphaFoldDB" id="A0A9N9K3H0"/>
<protein>
    <submittedName>
        <fullName evidence="1">15528_t:CDS:1</fullName>
    </submittedName>
</protein>
<accession>A0A9N9K3H0</accession>
<feature type="non-terminal residue" evidence="1">
    <location>
        <position position="41"/>
    </location>
</feature>